<dbReference type="Gene3D" id="1.20.930.20">
    <property type="entry name" value="Adaptor protein Cbl, N-terminal domain"/>
    <property type="match status" value="1"/>
</dbReference>
<dbReference type="CDD" id="cd21037">
    <property type="entry name" value="MLKL_NTD"/>
    <property type="match status" value="1"/>
</dbReference>
<feature type="domain" description="Mixed lineage kinase" evidence="2">
    <location>
        <begin position="57"/>
        <end position="170"/>
    </location>
</feature>
<gene>
    <name evidence="3" type="ORF">BD410DRAFT_135240</name>
</gene>
<dbReference type="GO" id="GO:0007166">
    <property type="term" value="P:cell surface receptor signaling pathway"/>
    <property type="evidence" value="ECO:0007669"/>
    <property type="project" value="InterPro"/>
</dbReference>
<accession>A0A4Y7PI77</accession>
<name>A0A4Y7PI77_9AGAM</name>
<protein>
    <recommendedName>
        <fullName evidence="2">Mixed lineage kinase domain-containing protein</fullName>
    </recommendedName>
</protein>
<dbReference type="AlphaFoldDB" id="A0A4Y7PI77"/>
<evidence type="ECO:0000259" key="2">
    <source>
        <dbReference type="Pfam" id="PF22215"/>
    </source>
</evidence>
<keyword evidence="4" id="KW-1185">Reference proteome</keyword>
<organism evidence="3 4">
    <name type="scientific">Rickenella mellea</name>
    <dbReference type="NCBI Taxonomy" id="50990"/>
    <lineage>
        <taxon>Eukaryota</taxon>
        <taxon>Fungi</taxon>
        <taxon>Dikarya</taxon>
        <taxon>Basidiomycota</taxon>
        <taxon>Agaricomycotina</taxon>
        <taxon>Agaricomycetes</taxon>
        <taxon>Hymenochaetales</taxon>
        <taxon>Rickenellaceae</taxon>
        <taxon>Rickenella</taxon>
    </lineage>
</organism>
<dbReference type="OrthoDB" id="3266026at2759"/>
<dbReference type="InterPro" id="IPR054000">
    <property type="entry name" value="MLKL_N"/>
</dbReference>
<dbReference type="Pfam" id="PF22215">
    <property type="entry name" value="MLKL_N"/>
    <property type="match status" value="1"/>
</dbReference>
<dbReference type="InterPro" id="IPR036537">
    <property type="entry name" value="Adaptor_Cbl_N_dom_sf"/>
</dbReference>
<dbReference type="InterPro" id="IPR059179">
    <property type="entry name" value="MLKL-like_MCAfunc"/>
</dbReference>
<dbReference type="Proteomes" id="UP000294933">
    <property type="component" value="Unassembled WGS sequence"/>
</dbReference>
<evidence type="ECO:0000313" key="4">
    <source>
        <dbReference type="Proteomes" id="UP000294933"/>
    </source>
</evidence>
<reference evidence="3 4" key="1">
    <citation type="submission" date="2018-06" db="EMBL/GenBank/DDBJ databases">
        <title>A transcriptomic atlas of mushroom development highlights an independent origin of complex multicellularity.</title>
        <authorList>
            <consortium name="DOE Joint Genome Institute"/>
            <person name="Krizsan K."/>
            <person name="Almasi E."/>
            <person name="Merenyi Z."/>
            <person name="Sahu N."/>
            <person name="Viragh M."/>
            <person name="Koszo T."/>
            <person name="Mondo S."/>
            <person name="Kiss B."/>
            <person name="Balint B."/>
            <person name="Kues U."/>
            <person name="Barry K."/>
            <person name="Hegedus J.C."/>
            <person name="Henrissat B."/>
            <person name="Johnson J."/>
            <person name="Lipzen A."/>
            <person name="Ohm R."/>
            <person name="Nagy I."/>
            <person name="Pangilinan J."/>
            <person name="Yan J."/>
            <person name="Xiong Y."/>
            <person name="Grigoriev I.V."/>
            <person name="Hibbett D.S."/>
            <person name="Nagy L.G."/>
        </authorList>
    </citation>
    <scope>NUCLEOTIDE SEQUENCE [LARGE SCALE GENOMIC DNA]</scope>
    <source>
        <strain evidence="3 4">SZMC22713</strain>
    </source>
</reference>
<evidence type="ECO:0000256" key="1">
    <source>
        <dbReference type="SAM" id="MobiDB-lite"/>
    </source>
</evidence>
<feature type="region of interest" description="Disordered" evidence="1">
    <location>
        <begin position="1"/>
        <end position="24"/>
    </location>
</feature>
<sequence>MVRGNPFRRQGVGKKPPDKPSSISRDISDATLLMLTQLKESADFFPPLKSAVGGVLSIYQLSQTVKSNKKDARQLAKRAVELIEILERATNASTNISTDLRDSIHKFNVSLHYIHNVMARLAAQKKVERWLRMNDHKDELMRCNNMLDDAARVFTLASNIRVEISLQRLESKVETKLDLITFERRQTERNLEFSPTLVFLG</sequence>
<dbReference type="VEuPathDB" id="FungiDB:BD410DRAFT_135240"/>
<proteinExistence type="predicted"/>
<evidence type="ECO:0000313" key="3">
    <source>
        <dbReference type="EMBL" id="TDL15183.1"/>
    </source>
</evidence>
<dbReference type="EMBL" id="ML170286">
    <property type="protein sequence ID" value="TDL15183.1"/>
    <property type="molecule type" value="Genomic_DNA"/>
</dbReference>